<organism evidence="2 3">
    <name type="scientific">Mycena albidolilacea</name>
    <dbReference type="NCBI Taxonomy" id="1033008"/>
    <lineage>
        <taxon>Eukaryota</taxon>
        <taxon>Fungi</taxon>
        <taxon>Dikarya</taxon>
        <taxon>Basidiomycota</taxon>
        <taxon>Agaricomycotina</taxon>
        <taxon>Agaricomycetes</taxon>
        <taxon>Agaricomycetidae</taxon>
        <taxon>Agaricales</taxon>
        <taxon>Marasmiineae</taxon>
        <taxon>Mycenaceae</taxon>
        <taxon>Mycena</taxon>
    </lineage>
</organism>
<keyword evidence="3" id="KW-1185">Reference proteome</keyword>
<feature type="compositionally biased region" description="Basic residues" evidence="1">
    <location>
        <begin position="15"/>
        <end position="28"/>
    </location>
</feature>
<evidence type="ECO:0000313" key="3">
    <source>
        <dbReference type="Proteomes" id="UP001218218"/>
    </source>
</evidence>
<sequence length="146" mass="16660">MDTGIPAGTFGPTRTRTRKNRTRVRVGSKTRTGCPRVLNAPAGPQTRRSFVRSKSRRPQDPKQSRLRKDVADMRLRVKCSRRRPCEKTRSTTTEVASDRQFYARSSQIRNSQVVSEFILGLINGTEVLEHAEVQRSRRAYTGSNIR</sequence>
<comment type="caution">
    <text evidence="2">The sequence shown here is derived from an EMBL/GenBank/DDBJ whole genome shotgun (WGS) entry which is preliminary data.</text>
</comment>
<gene>
    <name evidence="2" type="ORF">DFH08DRAFT_812961</name>
</gene>
<evidence type="ECO:0000313" key="2">
    <source>
        <dbReference type="EMBL" id="KAJ7337638.1"/>
    </source>
</evidence>
<dbReference type="AlphaFoldDB" id="A0AAD7ENL4"/>
<accession>A0AAD7ENL4</accession>
<protein>
    <submittedName>
        <fullName evidence="2">Uncharacterized protein</fullName>
    </submittedName>
</protein>
<dbReference type="EMBL" id="JARIHO010000029">
    <property type="protein sequence ID" value="KAJ7337638.1"/>
    <property type="molecule type" value="Genomic_DNA"/>
</dbReference>
<dbReference type="Proteomes" id="UP001218218">
    <property type="component" value="Unassembled WGS sequence"/>
</dbReference>
<proteinExistence type="predicted"/>
<feature type="region of interest" description="Disordered" evidence="1">
    <location>
        <begin position="1"/>
        <end position="69"/>
    </location>
</feature>
<feature type="compositionally biased region" description="Basic and acidic residues" evidence="1">
    <location>
        <begin position="57"/>
        <end position="69"/>
    </location>
</feature>
<name>A0AAD7ENL4_9AGAR</name>
<evidence type="ECO:0000256" key="1">
    <source>
        <dbReference type="SAM" id="MobiDB-lite"/>
    </source>
</evidence>
<reference evidence="2" key="1">
    <citation type="submission" date="2023-03" db="EMBL/GenBank/DDBJ databases">
        <title>Massive genome expansion in bonnet fungi (Mycena s.s.) driven by repeated elements and novel gene families across ecological guilds.</title>
        <authorList>
            <consortium name="Lawrence Berkeley National Laboratory"/>
            <person name="Harder C.B."/>
            <person name="Miyauchi S."/>
            <person name="Viragh M."/>
            <person name="Kuo A."/>
            <person name="Thoen E."/>
            <person name="Andreopoulos B."/>
            <person name="Lu D."/>
            <person name="Skrede I."/>
            <person name="Drula E."/>
            <person name="Henrissat B."/>
            <person name="Morin E."/>
            <person name="Kohler A."/>
            <person name="Barry K."/>
            <person name="LaButti K."/>
            <person name="Morin E."/>
            <person name="Salamov A."/>
            <person name="Lipzen A."/>
            <person name="Mereny Z."/>
            <person name="Hegedus B."/>
            <person name="Baldrian P."/>
            <person name="Stursova M."/>
            <person name="Weitz H."/>
            <person name="Taylor A."/>
            <person name="Grigoriev I.V."/>
            <person name="Nagy L.G."/>
            <person name="Martin F."/>
            <person name="Kauserud H."/>
        </authorList>
    </citation>
    <scope>NUCLEOTIDE SEQUENCE</scope>
    <source>
        <strain evidence="2">CBHHK002</strain>
    </source>
</reference>